<evidence type="ECO:0000313" key="2">
    <source>
        <dbReference type="EMBL" id="CAB5061777.1"/>
    </source>
</evidence>
<dbReference type="EMBL" id="CAFBQU010000006">
    <property type="protein sequence ID" value="CAB5061777.1"/>
    <property type="molecule type" value="Genomic_DNA"/>
</dbReference>
<organism evidence="2">
    <name type="scientific">freshwater metagenome</name>
    <dbReference type="NCBI Taxonomy" id="449393"/>
    <lineage>
        <taxon>unclassified sequences</taxon>
        <taxon>metagenomes</taxon>
        <taxon>ecological metagenomes</taxon>
    </lineage>
</organism>
<gene>
    <name evidence="1" type="ORF">UFOPK4098_01056</name>
    <name evidence="2" type="ORF">UFOPK4347_00416</name>
</gene>
<sequence length="276" mass="30013">MRAPLLFLSTCVFALSIGAPARIAHGTPADIDVTGDVVGNTIIAGVTFNSDSATSEARCTWNTTVISDSKYEPYSFTVRNGITYRWYVRTCAPLVAGQPYALSFHWIPIISESTLAEQASAHSWNTLPVPFVNTAPPAQRALVKLPMWWWVTSNSWRTVSTTAWIPTPRGIVTVTVTAKPDTLLVNPGDAKATNNGKFTCSGPGKAWRESDGDDAKSSCMYTYAHSSSRTTWKASVAIRWSITWKSNLGKKGTLPSVTTTRRIPVVVGEIQALVTE</sequence>
<evidence type="ECO:0000313" key="1">
    <source>
        <dbReference type="EMBL" id="CAB5024574.1"/>
    </source>
</evidence>
<accession>A0A6J7UB02</accession>
<reference evidence="2" key="1">
    <citation type="submission" date="2020-05" db="EMBL/GenBank/DDBJ databases">
        <authorList>
            <person name="Chiriac C."/>
            <person name="Salcher M."/>
            <person name="Ghai R."/>
            <person name="Kavagutti S V."/>
        </authorList>
    </citation>
    <scope>NUCLEOTIDE SEQUENCE</scope>
</reference>
<protein>
    <submittedName>
        <fullName evidence="2">Unannotated protein</fullName>
    </submittedName>
</protein>
<name>A0A6J7UB02_9ZZZZ</name>
<dbReference type="EMBL" id="CAFBPN010000058">
    <property type="protein sequence ID" value="CAB5024574.1"/>
    <property type="molecule type" value="Genomic_DNA"/>
</dbReference>
<proteinExistence type="predicted"/>
<dbReference type="AlphaFoldDB" id="A0A6J7UB02"/>